<dbReference type="InterPro" id="IPR025705">
    <property type="entry name" value="Beta_hexosaminidase_sua/sub"/>
</dbReference>
<dbReference type="GO" id="GO:0005975">
    <property type="term" value="P:carbohydrate metabolic process"/>
    <property type="evidence" value="ECO:0007669"/>
    <property type="project" value="InterPro"/>
</dbReference>
<dbReference type="PRINTS" id="PR00738">
    <property type="entry name" value="GLHYDRLASE20"/>
</dbReference>
<dbReference type="PIRSF" id="PIRSF001093">
    <property type="entry name" value="B-hxosamndse_ab_euk"/>
    <property type="match status" value="1"/>
</dbReference>
<dbReference type="InterPro" id="IPR017853">
    <property type="entry name" value="GH"/>
</dbReference>
<dbReference type="EC" id="3.2.1.52" evidence="3"/>
<dbReference type="InterPro" id="IPR015882">
    <property type="entry name" value="HEX_bac_N"/>
</dbReference>
<dbReference type="SUPFAM" id="SSF51445">
    <property type="entry name" value="(Trans)glycosidases"/>
    <property type="match status" value="1"/>
</dbReference>
<dbReference type="AlphaFoldDB" id="A0A5C1QDQ6"/>
<organism evidence="9 10">
    <name type="scientific">Thiospirochaeta perfilievii</name>
    <dbReference type="NCBI Taxonomy" id="252967"/>
    <lineage>
        <taxon>Bacteria</taxon>
        <taxon>Pseudomonadati</taxon>
        <taxon>Spirochaetota</taxon>
        <taxon>Spirochaetia</taxon>
        <taxon>Spirochaetales</taxon>
        <taxon>Spirochaetaceae</taxon>
        <taxon>Thiospirochaeta</taxon>
    </lineage>
</organism>
<name>A0A5C1QDQ6_9SPIO</name>
<accession>A0A5C1QDQ6</accession>
<evidence type="ECO:0000259" key="7">
    <source>
        <dbReference type="Pfam" id="PF00728"/>
    </source>
</evidence>
<dbReference type="EMBL" id="CP035807">
    <property type="protein sequence ID" value="QEN05498.1"/>
    <property type="molecule type" value="Genomic_DNA"/>
</dbReference>
<proteinExistence type="inferred from homology"/>
<evidence type="ECO:0000256" key="6">
    <source>
        <dbReference type="PIRSR" id="PIRSR625705-1"/>
    </source>
</evidence>
<evidence type="ECO:0000259" key="8">
    <source>
        <dbReference type="Pfam" id="PF02838"/>
    </source>
</evidence>
<evidence type="ECO:0000256" key="3">
    <source>
        <dbReference type="ARBA" id="ARBA00012663"/>
    </source>
</evidence>
<protein>
    <recommendedName>
        <fullName evidence="3">beta-N-acetylhexosaminidase</fullName>
        <ecNumber evidence="3">3.2.1.52</ecNumber>
    </recommendedName>
</protein>
<evidence type="ECO:0000256" key="2">
    <source>
        <dbReference type="ARBA" id="ARBA00006285"/>
    </source>
</evidence>
<keyword evidence="5" id="KW-0326">Glycosidase</keyword>
<gene>
    <name evidence="9" type="ORF">EW093_12495</name>
</gene>
<evidence type="ECO:0000256" key="1">
    <source>
        <dbReference type="ARBA" id="ARBA00001231"/>
    </source>
</evidence>
<evidence type="ECO:0000256" key="5">
    <source>
        <dbReference type="ARBA" id="ARBA00023295"/>
    </source>
</evidence>
<dbReference type="InterPro" id="IPR015883">
    <property type="entry name" value="Glyco_hydro_20_cat"/>
</dbReference>
<dbReference type="OrthoDB" id="1098018at2"/>
<dbReference type="CDD" id="cd06563">
    <property type="entry name" value="GH20_chitobiase-like"/>
    <property type="match status" value="1"/>
</dbReference>
<dbReference type="Gene3D" id="3.30.379.10">
    <property type="entry name" value="Chitobiase/beta-hexosaminidase domain 2-like"/>
    <property type="match status" value="1"/>
</dbReference>
<evidence type="ECO:0000256" key="4">
    <source>
        <dbReference type="ARBA" id="ARBA00022801"/>
    </source>
</evidence>
<feature type="domain" description="Beta-hexosaminidase bacterial type N-terminal" evidence="8">
    <location>
        <begin position="6"/>
        <end position="120"/>
    </location>
</feature>
<dbReference type="PANTHER" id="PTHR22600:SF57">
    <property type="entry name" value="BETA-N-ACETYLHEXOSAMINIDASE"/>
    <property type="match status" value="1"/>
</dbReference>
<evidence type="ECO:0000313" key="9">
    <source>
        <dbReference type="EMBL" id="QEN05498.1"/>
    </source>
</evidence>
<keyword evidence="10" id="KW-1185">Reference proteome</keyword>
<dbReference type="Proteomes" id="UP000323824">
    <property type="component" value="Chromosome"/>
</dbReference>
<evidence type="ECO:0000313" key="10">
    <source>
        <dbReference type="Proteomes" id="UP000323824"/>
    </source>
</evidence>
<dbReference type="PANTHER" id="PTHR22600">
    <property type="entry name" value="BETA-HEXOSAMINIDASE"/>
    <property type="match status" value="1"/>
</dbReference>
<feature type="active site" description="Proton donor" evidence="6">
    <location>
        <position position="291"/>
    </location>
</feature>
<dbReference type="GO" id="GO:0004563">
    <property type="term" value="F:beta-N-acetylhexosaminidase activity"/>
    <property type="evidence" value="ECO:0007669"/>
    <property type="project" value="UniProtKB-EC"/>
</dbReference>
<sequence length="493" mass="56864">MYNKNMNIIPRPKSYKLLGEEDNFNLEGLLFIDRLFETEKSCLVEHFNVQTTTDLEKANIKFLYNKDIKGDESYTLNIYKETITLCANNSAGLFYGIQSLKQLCCINDGRVEAPGIIITDSPRFTWRGAMVDTSRHFMSVKSLKKFLDLLAIHKINKFHWHLTDDQGWRIEIKKYPELTKIGSKRVLNTVKEYYSSDFYSQEDIKSIVKYAMERHIEVIPEIDIPGHSTAAIASIKELSCINEELNVATTWGVHNKILCAGKESVFTWLDDVIKEIAELFPGRYIHLGGDEALKDYWESCPLCQKRMEDEGLENTKELQSYFIKRVSKTINKYGKKVLGWEEVIEGGLADDITVFSWQGVEVGVEAANKGHDVIMCPNQSACYFDHKHLDDEDEPGWLGVCSVKDTWSFNPIAEGITEEAKKHILGVQGNTWTELIMYPKTLEYMVFPRLTALSETMWYGVEDRDWEEFKNRLKSFKLTLDNMGVNYYRGDLE</sequence>
<dbReference type="GO" id="GO:0030203">
    <property type="term" value="P:glycosaminoglycan metabolic process"/>
    <property type="evidence" value="ECO:0007669"/>
    <property type="project" value="TreeGrafter"/>
</dbReference>
<dbReference type="InterPro" id="IPR029018">
    <property type="entry name" value="Hex-like_dom2"/>
</dbReference>
<comment type="catalytic activity">
    <reaction evidence="1">
        <text>Hydrolysis of terminal non-reducing N-acetyl-D-hexosamine residues in N-acetyl-beta-D-hexosaminides.</text>
        <dbReference type="EC" id="3.2.1.52"/>
    </reaction>
</comment>
<reference evidence="9 10" key="1">
    <citation type="submission" date="2019-02" db="EMBL/GenBank/DDBJ databases">
        <authorList>
            <person name="Fomenkov A."/>
            <person name="Dubinina G."/>
            <person name="Grabovich M."/>
            <person name="Vincze T."/>
            <person name="Roberts R.J."/>
        </authorList>
    </citation>
    <scope>NUCLEOTIDE SEQUENCE [LARGE SCALE GENOMIC DNA]</scope>
    <source>
        <strain evidence="9 10">P</strain>
    </source>
</reference>
<comment type="similarity">
    <text evidence="2">Belongs to the glycosyl hydrolase 20 family.</text>
</comment>
<dbReference type="KEGG" id="sper:EW093_12495"/>
<feature type="domain" description="Glycoside hydrolase family 20 catalytic" evidence="7">
    <location>
        <begin position="124"/>
        <end position="459"/>
    </location>
</feature>
<reference evidence="9 10" key="2">
    <citation type="submission" date="2019-09" db="EMBL/GenBank/DDBJ databases">
        <title>Complete Genome Sequence and Methylome Analysis of free living Spirochaetas.</title>
        <authorList>
            <person name="Leshcheva N."/>
            <person name="Mikheeva N."/>
        </authorList>
    </citation>
    <scope>NUCLEOTIDE SEQUENCE [LARGE SCALE GENOMIC DNA]</scope>
    <source>
        <strain evidence="9 10">P</strain>
    </source>
</reference>
<dbReference type="Pfam" id="PF02838">
    <property type="entry name" value="Glyco_hydro_20b"/>
    <property type="match status" value="1"/>
</dbReference>
<dbReference type="GO" id="GO:0016020">
    <property type="term" value="C:membrane"/>
    <property type="evidence" value="ECO:0007669"/>
    <property type="project" value="TreeGrafter"/>
</dbReference>
<dbReference type="SUPFAM" id="SSF55545">
    <property type="entry name" value="beta-N-acetylhexosaminidase-like domain"/>
    <property type="match status" value="1"/>
</dbReference>
<dbReference type="Gene3D" id="3.20.20.80">
    <property type="entry name" value="Glycosidases"/>
    <property type="match status" value="1"/>
</dbReference>
<keyword evidence="4" id="KW-0378">Hydrolase</keyword>
<dbReference type="Pfam" id="PF00728">
    <property type="entry name" value="Glyco_hydro_20"/>
    <property type="match status" value="1"/>
</dbReference>